<dbReference type="InterPro" id="IPR003599">
    <property type="entry name" value="Ig_sub"/>
</dbReference>
<dbReference type="SUPFAM" id="SSF48726">
    <property type="entry name" value="Immunoglobulin"/>
    <property type="match status" value="1"/>
</dbReference>
<proteinExistence type="predicted"/>
<gene>
    <name evidence="6" type="primary">LOC114426192</name>
</gene>
<feature type="region of interest" description="Disordered" evidence="2">
    <location>
        <begin position="179"/>
        <end position="202"/>
    </location>
</feature>
<dbReference type="GO" id="GO:0005886">
    <property type="term" value="C:plasma membrane"/>
    <property type="evidence" value="ECO:0007669"/>
    <property type="project" value="TreeGrafter"/>
</dbReference>
<dbReference type="PANTHER" id="PTHR10075">
    <property type="entry name" value="BASIGIN RELATED"/>
    <property type="match status" value="1"/>
</dbReference>
<evidence type="ECO:0000256" key="3">
    <source>
        <dbReference type="SAM" id="Phobius"/>
    </source>
</evidence>
<keyword evidence="5" id="KW-1185">Reference proteome</keyword>
<reference evidence="6" key="1">
    <citation type="submission" date="2025-08" db="UniProtKB">
        <authorList>
            <consortium name="RefSeq"/>
        </authorList>
    </citation>
    <scope>IDENTIFICATION</scope>
</reference>
<feature type="transmembrane region" description="Helical" evidence="3">
    <location>
        <begin position="137"/>
        <end position="161"/>
    </location>
</feature>
<feature type="domain" description="Ig-like" evidence="4">
    <location>
        <begin position="16"/>
        <end position="127"/>
    </location>
</feature>
<evidence type="ECO:0000256" key="1">
    <source>
        <dbReference type="ARBA" id="ARBA00023319"/>
    </source>
</evidence>
<dbReference type="Gene3D" id="2.60.40.10">
    <property type="entry name" value="Immunoglobulins"/>
    <property type="match status" value="1"/>
</dbReference>
<dbReference type="AlphaFoldDB" id="A0A6P7HBV9"/>
<organism evidence="5 6">
    <name type="scientific">Parambassis ranga</name>
    <name type="common">Indian glassy fish</name>
    <dbReference type="NCBI Taxonomy" id="210632"/>
    <lineage>
        <taxon>Eukaryota</taxon>
        <taxon>Metazoa</taxon>
        <taxon>Chordata</taxon>
        <taxon>Craniata</taxon>
        <taxon>Vertebrata</taxon>
        <taxon>Euteleostomi</taxon>
        <taxon>Actinopterygii</taxon>
        <taxon>Neopterygii</taxon>
        <taxon>Teleostei</taxon>
        <taxon>Neoteleostei</taxon>
        <taxon>Acanthomorphata</taxon>
        <taxon>Ovalentaria</taxon>
        <taxon>Ambassidae</taxon>
        <taxon>Parambassis</taxon>
    </lineage>
</organism>
<keyword evidence="3" id="KW-0472">Membrane</keyword>
<dbReference type="GO" id="GO:0007156">
    <property type="term" value="P:homophilic cell adhesion via plasma membrane adhesion molecules"/>
    <property type="evidence" value="ECO:0007669"/>
    <property type="project" value="TreeGrafter"/>
</dbReference>
<dbReference type="OrthoDB" id="8915654at2759"/>
<dbReference type="PANTHER" id="PTHR10075:SF100">
    <property type="entry name" value="FASCICLIN-2"/>
    <property type="match status" value="1"/>
</dbReference>
<dbReference type="Proteomes" id="UP000515145">
    <property type="component" value="Chromosome 21"/>
</dbReference>
<dbReference type="GO" id="GO:0098632">
    <property type="term" value="F:cell-cell adhesion mediator activity"/>
    <property type="evidence" value="ECO:0007669"/>
    <property type="project" value="TreeGrafter"/>
</dbReference>
<dbReference type="Pfam" id="PF13927">
    <property type="entry name" value="Ig_3"/>
    <property type="match status" value="1"/>
</dbReference>
<dbReference type="GeneID" id="114426192"/>
<evidence type="ECO:0000256" key="2">
    <source>
        <dbReference type="SAM" id="MobiDB-lite"/>
    </source>
</evidence>
<dbReference type="InterPro" id="IPR003598">
    <property type="entry name" value="Ig_sub2"/>
</dbReference>
<dbReference type="SMART" id="SM00409">
    <property type="entry name" value="IG"/>
    <property type="match status" value="1"/>
</dbReference>
<keyword evidence="3" id="KW-1133">Transmembrane helix</keyword>
<evidence type="ECO:0000313" key="5">
    <source>
        <dbReference type="Proteomes" id="UP000515145"/>
    </source>
</evidence>
<dbReference type="InterPro" id="IPR013783">
    <property type="entry name" value="Ig-like_fold"/>
</dbReference>
<accession>A0A6P7HBV9</accession>
<protein>
    <submittedName>
        <fullName evidence="6">Uncharacterized protein LOC114426192 isoform X1</fullName>
    </submittedName>
</protein>
<dbReference type="GO" id="GO:0007411">
    <property type="term" value="P:axon guidance"/>
    <property type="evidence" value="ECO:0007669"/>
    <property type="project" value="TreeGrafter"/>
</dbReference>
<dbReference type="SMART" id="SM00408">
    <property type="entry name" value="IGc2"/>
    <property type="match status" value="1"/>
</dbReference>
<dbReference type="InterPro" id="IPR036179">
    <property type="entry name" value="Ig-like_dom_sf"/>
</dbReference>
<keyword evidence="3" id="KW-0812">Transmembrane</keyword>
<evidence type="ECO:0000259" key="4">
    <source>
        <dbReference type="PROSITE" id="PS50835"/>
    </source>
</evidence>
<evidence type="ECO:0000313" key="6">
    <source>
        <dbReference type="RefSeq" id="XP_028249236.1"/>
    </source>
</evidence>
<dbReference type="RefSeq" id="XP_028249236.1">
    <property type="nucleotide sequence ID" value="XM_028393435.1"/>
</dbReference>
<dbReference type="GO" id="GO:0030424">
    <property type="term" value="C:axon"/>
    <property type="evidence" value="ECO:0007669"/>
    <property type="project" value="TreeGrafter"/>
</dbReference>
<dbReference type="GO" id="GO:0070593">
    <property type="term" value="P:dendrite self-avoidance"/>
    <property type="evidence" value="ECO:0007669"/>
    <property type="project" value="TreeGrafter"/>
</dbReference>
<dbReference type="CDD" id="cd00099">
    <property type="entry name" value="IgV"/>
    <property type="match status" value="1"/>
</dbReference>
<dbReference type="PROSITE" id="PS50835">
    <property type="entry name" value="IG_LIKE"/>
    <property type="match status" value="1"/>
</dbReference>
<name>A0A6P7HBV9_9TELE</name>
<sequence length="218" mass="24726">MVNMFSITRAALLLSPLLVTWHVFAGITLNKHRTEAVFRGESVTLTCNISMENVTFIKWTRGRPLFTYSMLSNQTFSNFSSDRLKIDVDFPSTLNITNVQLEDAGIYSCEATDRIGTHNVTWNLTVSENPEEESFPWYFVYLLPSASAFLLCVIMSAVCLCRKHRTVPSNQDAAQPQFYSQSGEAEGIPQGPRNATDYRTNNKQSQYMERLNSIYGHL</sequence>
<dbReference type="InParanoid" id="A0A6P7HBV9"/>
<dbReference type="InterPro" id="IPR007110">
    <property type="entry name" value="Ig-like_dom"/>
</dbReference>
<keyword evidence="1" id="KW-0393">Immunoglobulin domain</keyword>